<dbReference type="PROSITE" id="PS00688">
    <property type="entry name" value="SIGMA54_INTERACT_3"/>
    <property type="match status" value="1"/>
</dbReference>
<gene>
    <name evidence="6" type="ORF">SAMN02745220_02737</name>
</gene>
<dbReference type="RefSeq" id="WP_073614023.1">
    <property type="nucleotide sequence ID" value="NZ_FRFE01000013.1"/>
</dbReference>
<dbReference type="CDD" id="cd00009">
    <property type="entry name" value="AAA"/>
    <property type="match status" value="1"/>
</dbReference>
<protein>
    <submittedName>
        <fullName evidence="6">DNA-binding transcriptional response regulator, NtrC family, contains REC, AAA-type ATPase, and a Fis-type DNA-binding domains</fullName>
    </submittedName>
</protein>
<evidence type="ECO:0000259" key="5">
    <source>
        <dbReference type="PROSITE" id="PS50045"/>
    </source>
</evidence>
<dbReference type="SUPFAM" id="SSF52540">
    <property type="entry name" value="P-loop containing nucleoside triphosphate hydrolases"/>
    <property type="match status" value="1"/>
</dbReference>
<dbReference type="AlphaFoldDB" id="A0A1M7Y9H1"/>
<dbReference type="GO" id="GO:0006355">
    <property type="term" value="P:regulation of DNA-templated transcription"/>
    <property type="evidence" value="ECO:0007669"/>
    <property type="project" value="InterPro"/>
</dbReference>
<keyword evidence="4" id="KW-0804">Transcription</keyword>
<dbReference type="EMBL" id="FRFE01000013">
    <property type="protein sequence ID" value="SHO49216.1"/>
    <property type="molecule type" value="Genomic_DNA"/>
</dbReference>
<proteinExistence type="predicted"/>
<dbReference type="InterPro" id="IPR027417">
    <property type="entry name" value="P-loop_NTPase"/>
</dbReference>
<evidence type="ECO:0000313" key="6">
    <source>
        <dbReference type="EMBL" id="SHO49216.1"/>
    </source>
</evidence>
<keyword evidence="2" id="KW-0067">ATP-binding</keyword>
<dbReference type="Proteomes" id="UP000184603">
    <property type="component" value="Unassembled WGS sequence"/>
</dbReference>
<dbReference type="Gene3D" id="3.40.50.300">
    <property type="entry name" value="P-loop containing nucleotide triphosphate hydrolases"/>
    <property type="match status" value="1"/>
</dbReference>
<dbReference type="GO" id="GO:0003677">
    <property type="term" value="F:DNA binding"/>
    <property type="evidence" value="ECO:0007669"/>
    <property type="project" value="UniProtKB-KW"/>
</dbReference>
<evidence type="ECO:0000313" key="7">
    <source>
        <dbReference type="Proteomes" id="UP000184603"/>
    </source>
</evidence>
<dbReference type="Pfam" id="PF25601">
    <property type="entry name" value="AAA_lid_14"/>
    <property type="match status" value="1"/>
</dbReference>
<evidence type="ECO:0000256" key="1">
    <source>
        <dbReference type="ARBA" id="ARBA00022741"/>
    </source>
</evidence>
<dbReference type="PANTHER" id="PTHR32071">
    <property type="entry name" value="TRANSCRIPTIONAL REGULATORY PROTEIN"/>
    <property type="match status" value="1"/>
</dbReference>
<dbReference type="OrthoDB" id="9804019at2"/>
<keyword evidence="3" id="KW-0805">Transcription regulation</keyword>
<accession>A0A1M7Y9H1</accession>
<evidence type="ECO:0000256" key="4">
    <source>
        <dbReference type="ARBA" id="ARBA00023163"/>
    </source>
</evidence>
<dbReference type="InterPro" id="IPR002078">
    <property type="entry name" value="Sigma_54_int"/>
</dbReference>
<feature type="domain" description="Sigma-54 factor interaction" evidence="5">
    <location>
        <begin position="173"/>
        <end position="407"/>
    </location>
</feature>
<evidence type="ECO:0000256" key="2">
    <source>
        <dbReference type="ARBA" id="ARBA00022840"/>
    </source>
</evidence>
<dbReference type="STRING" id="1121416.SAMN02745220_02737"/>
<dbReference type="PROSITE" id="PS50045">
    <property type="entry name" value="SIGMA54_INTERACT_4"/>
    <property type="match status" value="1"/>
</dbReference>
<dbReference type="Gene3D" id="1.10.8.60">
    <property type="match status" value="1"/>
</dbReference>
<dbReference type="InterPro" id="IPR058031">
    <property type="entry name" value="AAA_lid_NorR"/>
</dbReference>
<keyword evidence="6" id="KW-0238">DNA-binding</keyword>
<keyword evidence="1" id="KW-0547">Nucleotide-binding</keyword>
<name>A0A1M7Y9H1_9BACT</name>
<keyword evidence="7" id="KW-1185">Reference proteome</keyword>
<evidence type="ECO:0000256" key="3">
    <source>
        <dbReference type="ARBA" id="ARBA00023015"/>
    </source>
</evidence>
<dbReference type="GO" id="GO:0005524">
    <property type="term" value="F:ATP binding"/>
    <property type="evidence" value="ECO:0007669"/>
    <property type="project" value="UniProtKB-KW"/>
</dbReference>
<reference evidence="6 7" key="1">
    <citation type="submission" date="2016-12" db="EMBL/GenBank/DDBJ databases">
        <authorList>
            <person name="Song W.-J."/>
            <person name="Kurnit D.M."/>
        </authorList>
    </citation>
    <scope>NUCLEOTIDE SEQUENCE [LARGE SCALE GENOMIC DNA]</scope>
    <source>
        <strain evidence="6 7">DSM 18488</strain>
    </source>
</reference>
<sequence>MASFIIFPTISYTYFATHICNTRSLTIDNISVSARHNIVEKIGAFIENYVPQTLLIFAPFLFNETLQAMLEQASNDRVRLEWYGEFDKEICKILNGYSILKTHPSSTLPTPPPHIEDYLRYKKTLAFLGDENGNFATIHLKGAIEQLAKTPKIIPENDEQAVIDFAETDFPAIEGLSFKMTYLKREIHRVALASLDKILLLGETGTGKEAAAFFLHTLDPKRRKGRFGSINCAVLQEELLISELFGHEKGAFTGATKQKHGLVSELNGGTLFLDELPDLPPRVQAMLLRFLESGTYTPLGSTKTKQANTKIISAAQKSRLIEKISTKEFRQDLYYRIAGKTITLPSLNEIPEDIPALIVHLAYKFEQDIEKRDQAISYFLGRMEELQKHSWPGNVRELANYINRRIKLGQDELIDLEEHRFFLEQTPQVNEHYSSKFEIDNFFNRIKKPASPNDPGIDTIDTIKKAYARTVYESLTSQGISQNQVSKLLDVSVNTLKRLIGDNY</sequence>
<dbReference type="Pfam" id="PF00158">
    <property type="entry name" value="Sigma54_activat"/>
    <property type="match status" value="1"/>
</dbReference>
<organism evidence="6 7">
    <name type="scientific">Desulfopila aestuarii DSM 18488</name>
    <dbReference type="NCBI Taxonomy" id="1121416"/>
    <lineage>
        <taxon>Bacteria</taxon>
        <taxon>Pseudomonadati</taxon>
        <taxon>Thermodesulfobacteriota</taxon>
        <taxon>Desulfobulbia</taxon>
        <taxon>Desulfobulbales</taxon>
        <taxon>Desulfocapsaceae</taxon>
        <taxon>Desulfopila</taxon>
    </lineage>
</organism>
<dbReference type="InterPro" id="IPR025944">
    <property type="entry name" value="Sigma_54_int_dom_CS"/>
</dbReference>